<feature type="region of interest" description="Disordered" evidence="2">
    <location>
        <begin position="240"/>
        <end position="317"/>
    </location>
</feature>
<evidence type="ECO:0000256" key="2">
    <source>
        <dbReference type="SAM" id="MobiDB-lite"/>
    </source>
</evidence>
<feature type="region of interest" description="Disordered" evidence="2">
    <location>
        <begin position="38"/>
        <end position="89"/>
    </location>
</feature>
<dbReference type="AlphaFoldDB" id="A0A6G1HZ58"/>
<dbReference type="PANTHER" id="PTHR35392:SF2">
    <property type="entry name" value="ZN(II)2CYS6 TRANSCRIPTION FACTOR (EUROFUNG)"/>
    <property type="match status" value="1"/>
</dbReference>
<keyword evidence="5" id="KW-1185">Reference proteome</keyword>
<dbReference type="OrthoDB" id="5417895at2759"/>
<feature type="compositionally biased region" description="Basic and acidic residues" evidence="2">
    <location>
        <begin position="38"/>
        <end position="70"/>
    </location>
</feature>
<keyword evidence="1" id="KW-0539">Nucleus</keyword>
<dbReference type="Proteomes" id="UP000799640">
    <property type="component" value="Unassembled WGS sequence"/>
</dbReference>
<gene>
    <name evidence="4" type="ORF">EJ06DRAFT_388169</name>
</gene>
<evidence type="ECO:0000313" key="5">
    <source>
        <dbReference type="Proteomes" id="UP000799640"/>
    </source>
</evidence>
<accession>A0A6G1HZ58</accession>
<dbReference type="InterPro" id="IPR052973">
    <property type="entry name" value="Fungal_sec-metab_reg_TF"/>
</dbReference>
<dbReference type="EMBL" id="ML996693">
    <property type="protein sequence ID" value="KAF2401343.1"/>
    <property type="molecule type" value="Genomic_DNA"/>
</dbReference>
<sequence length="735" mass="81502">MGRKPNPVIQAYFNRGAKLDDASNRYEHTCKKCGAEFRKGRPETLSNHIEKKCPSISDAEREKFRHELELSSRPTGKKSHHGTSPQSNDLSGLEALAEVSRQHGHLDYSQQSTMGDEFLNTDGHMDLGEPENVSQFSGHHNGNISSLPSAGSMQSLLQYTFAPPPSAPVAPMVPSRSLQMAEAALALDPQLGGLTRQPGIDSHFATSHASGTNRDQQLNIDGRNQGATFSSYLSQATLGLSSPTENTFPPRMDFLSNAPQLVPYHTPSTLLREPPRESTPEPSPPPMLPDISSESPAGEDQPVRKVRGSFQPERRSAVKEVRKKGACLRCRMLKKSCDSNDPCAECAKLETARLWKSKCIRVRLITLFDVYSSGFFLLNSHHRIEALKQTGGYQEMPGRIEATCHIQAGVVMTFPYLQTTPSANESPLYFINTESPIILERIRFGDKLSRYASKLLQKHRASPNQVFGVSSFMNQTILAAMDLGNKANRWPGDKSTVDKALELWVCTNILQCGPSDLHVFVNQGSPPTGPATVNLMDGDESDHVVIDGNLVLVQLRRAAEKACEQLLKAIMPDIEKNLITRKDTNKFETFLVTVILLRCVEMLCCLYKGLERSYSNQEAVNPSLQGLSFGSPPEQLPGSAWPLDKPASHYWMQGEDFADMLCSMLKLRKIPPKIIARDGVLCAAESEDEHVKRWINPIGLTPDMLAQARERSYDMPDESGWEFRWTSLALVNFAS</sequence>
<evidence type="ECO:0000259" key="3">
    <source>
        <dbReference type="PROSITE" id="PS50048"/>
    </source>
</evidence>
<evidence type="ECO:0000256" key="1">
    <source>
        <dbReference type="ARBA" id="ARBA00023242"/>
    </source>
</evidence>
<name>A0A6G1HZ58_9PEZI</name>
<feature type="domain" description="Zn(2)-C6 fungal-type" evidence="3">
    <location>
        <begin position="326"/>
        <end position="361"/>
    </location>
</feature>
<organism evidence="4 5">
    <name type="scientific">Trichodelitschia bisporula</name>
    <dbReference type="NCBI Taxonomy" id="703511"/>
    <lineage>
        <taxon>Eukaryota</taxon>
        <taxon>Fungi</taxon>
        <taxon>Dikarya</taxon>
        <taxon>Ascomycota</taxon>
        <taxon>Pezizomycotina</taxon>
        <taxon>Dothideomycetes</taxon>
        <taxon>Dothideomycetes incertae sedis</taxon>
        <taxon>Phaeotrichales</taxon>
        <taxon>Phaeotrichaceae</taxon>
        <taxon>Trichodelitschia</taxon>
    </lineage>
</organism>
<reference evidence="4" key="1">
    <citation type="journal article" date="2020" name="Stud. Mycol.">
        <title>101 Dothideomycetes genomes: a test case for predicting lifestyles and emergence of pathogens.</title>
        <authorList>
            <person name="Haridas S."/>
            <person name="Albert R."/>
            <person name="Binder M."/>
            <person name="Bloem J."/>
            <person name="Labutti K."/>
            <person name="Salamov A."/>
            <person name="Andreopoulos B."/>
            <person name="Baker S."/>
            <person name="Barry K."/>
            <person name="Bills G."/>
            <person name="Bluhm B."/>
            <person name="Cannon C."/>
            <person name="Castanera R."/>
            <person name="Culley D."/>
            <person name="Daum C."/>
            <person name="Ezra D."/>
            <person name="Gonzalez J."/>
            <person name="Henrissat B."/>
            <person name="Kuo A."/>
            <person name="Liang C."/>
            <person name="Lipzen A."/>
            <person name="Lutzoni F."/>
            <person name="Magnuson J."/>
            <person name="Mondo S."/>
            <person name="Nolan M."/>
            <person name="Ohm R."/>
            <person name="Pangilinan J."/>
            <person name="Park H.-J."/>
            <person name="Ramirez L."/>
            <person name="Alfaro M."/>
            <person name="Sun H."/>
            <person name="Tritt A."/>
            <person name="Yoshinaga Y."/>
            <person name="Zwiers L.-H."/>
            <person name="Turgeon B."/>
            <person name="Goodwin S."/>
            <person name="Spatafora J."/>
            <person name="Crous P."/>
            <person name="Grigoriev I."/>
        </authorList>
    </citation>
    <scope>NUCLEOTIDE SEQUENCE</scope>
    <source>
        <strain evidence="4">CBS 262.69</strain>
    </source>
</reference>
<dbReference type="PROSITE" id="PS50048">
    <property type="entry name" value="ZN2_CY6_FUNGAL_2"/>
    <property type="match status" value="1"/>
</dbReference>
<protein>
    <recommendedName>
        <fullName evidence="3">Zn(2)-C6 fungal-type domain-containing protein</fullName>
    </recommendedName>
</protein>
<dbReference type="PANTHER" id="PTHR35392">
    <property type="entry name" value="ZN(II)2CYS6 TRANSCRIPTION FACTOR (EUROFUNG)-RELATED-RELATED"/>
    <property type="match status" value="1"/>
</dbReference>
<evidence type="ECO:0000313" key="4">
    <source>
        <dbReference type="EMBL" id="KAF2401343.1"/>
    </source>
</evidence>
<proteinExistence type="predicted"/>
<dbReference type="CDD" id="cd00067">
    <property type="entry name" value="GAL4"/>
    <property type="match status" value="1"/>
</dbReference>
<dbReference type="InterPro" id="IPR001138">
    <property type="entry name" value="Zn2Cys6_DnaBD"/>
</dbReference>
<dbReference type="GO" id="GO:0000981">
    <property type="term" value="F:DNA-binding transcription factor activity, RNA polymerase II-specific"/>
    <property type="evidence" value="ECO:0007669"/>
    <property type="project" value="InterPro"/>
</dbReference>
<dbReference type="GO" id="GO:0008270">
    <property type="term" value="F:zinc ion binding"/>
    <property type="evidence" value="ECO:0007669"/>
    <property type="project" value="InterPro"/>
</dbReference>